<evidence type="ECO:0000313" key="2">
    <source>
        <dbReference type="EMBL" id="GIY42862.1"/>
    </source>
</evidence>
<dbReference type="GO" id="GO:0071897">
    <property type="term" value="P:DNA biosynthetic process"/>
    <property type="evidence" value="ECO:0007669"/>
    <property type="project" value="UniProtKB-ARBA"/>
</dbReference>
<dbReference type="InterPro" id="IPR053134">
    <property type="entry name" value="RNA-dir_DNA_polymerase"/>
</dbReference>
<keyword evidence="3" id="KW-1185">Reference proteome</keyword>
<evidence type="ECO:0000313" key="3">
    <source>
        <dbReference type="Proteomes" id="UP001054945"/>
    </source>
</evidence>
<dbReference type="EMBL" id="BPLR01010902">
    <property type="protein sequence ID" value="GIY42862.1"/>
    <property type="molecule type" value="Genomic_DNA"/>
</dbReference>
<dbReference type="Pfam" id="PF00078">
    <property type="entry name" value="RVT_1"/>
    <property type="match status" value="1"/>
</dbReference>
<accession>A0AAV4TBT6</accession>
<feature type="domain" description="Reverse transcriptase" evidence="1">
    <location>
        <begin position="18"/>
        <end position="103"/>
    </location>
</feature>
<gene>
    <name evidence="2" type="primary">TY3B-G_15</name>
    <name evidence="2" type="ORF">CEXT_389161</name>
</gene>
<organism evidence="2 3">
    <name type="scientific">Caerostris extrusa</name>
    <name type="common">Bark spider</name>
    <name type="synonym">Caerostris bankana</name>
    <dbReference type="NCBI Taxonomy" id="172846"/>
    <lineage>
        <taxon>Eukaryota</taxon>
        <taxon>Metazoa</taxon>
        <taxon>Ecdysozoa</taxon>
        <taxon>Arthropoda</taxon>
        <taxon>Chelicerata</taxon>
        <taxon>Arachnida</taxon>
        <taxon>Araneae</taxon>
        <taxon>Araneomorphae</taxon>
        <taxon>Entelegynae</taxon>
        <taxon>Araneoidea</taxon>
        <taxon>Araneidae</taxon>
        <taxon>Caerostris</taxon>
    </lineage>
</organism>
<dbReference type="AlphaFoldDB" id="A0AAV4TBT6"/>
<reference evidence="2 3" key="1">
    <citation type="submission" date="2021-06" db="EMBL/GenBank/DDBJ databases">
        <title>Caerostris extrusa draft genome.</title>
        <authorList>
            <person name="Kono N."/>
            <person name="Arakawa K."/>
        </authorList>
    </citation>
    <scope>NUCLEOTIDE SEQUENCE [LARGE SCALE GENOMIC DNA]</scope>
</reference>
<dbReference type="SUPFAM" id="SSF56672">
    <property type="entry name" value="DNA/RNA polymerases"/>
    <property type="match status" value="1"/>
</dbReference>
<dbReference type="PANTHER" id="PTHR24559:SF440">
    <property type="entry name" value="RIBONUCLEASE H"/>
    <property type="match status" value="1"/>
</dbReference>
<sequence>MTNSSSHAFLISPVNYMTKIFSHVDLVKAFNQIPIAPEDIHKIAICSPFGFYESTRRQFGFCNVSSTLQSFIDEITIGLEGIYAFIDGILIATKTYEYHTAHLIFPKIHDICYID</sequence>
<dbReference type="PANTHER" id="PTHR24559">
    <property type="entry name" value="TRANSPOSON TY3-I GAG-POL POLYPROTEIN"/>
    <property type="match status" value="1"/>
</dbReference>
<dbReference type="Proteomes" id="UP001054945">
    <property type="component" value="Unassembled WGS sequence"/>
</dbReference>
<dbReference type="InterPro" id="IPR000477">
    <property type="entry name" value="RT_dom"/>
</dbReference>
<name>A0AAV4TBT6_CAEEX</name>
<proteinExistence type="predicted"/>
<evidence type="ECO:0000259" key="1">
    <source>
        <dbReference type="Pfam" id="PF00078"/>
    </source>
</evidence>
<dbReference type="Gene3D" id="3.30.70.270">
    <property type="match status" value="1"/>
</dbReference>
<protein>
    <submittedName>
        <fullName evidence="2">Transposon Ty3-G Gag-Pol polyprotein</fullName>
    </submittedName>
</protein>
<dbReference type="InterPro" id="IPR043502">
    <property type="entry name" value="DNA/RNA_pol_sf"/>
</dbReference>
<dbReference type="Gene3D" id="3.10.10.10">
    <property type="entry name" value="HIV Type 1 Reverse Transcriptase, subunit A, domain 1"/>
    <property type="match status" value="1"/>
</dbReference>
<comment type="caution">
    <text evidence="2">The sequence shown here is derived from an EMBL/GenBank/DDBJ whole genome shotgun (WGS) entry which is preliminary data.</text>
</comment>
<dbReference type="InterPro" id="IPR043128">
    <property type="entry name" value="Rev_trsase/Diguanyl_cyclase"/>
</dbReference>